<dbReference type="PANTHER" id="PTHR11070">
    <property type="entry name" value="UVRD / RECB / PCRA DNA HELICASE FAMILY MEMBER"/>
    <property type="match status" value="1"/>
</dbReference>
<evidence type="ECO:0000256" key="1">
    <source>
        <dbReference type="ARBA" id="ARBA00022741"/>
    </source>
</evidence>
<dbReference type="AlphaFoldDB" id="A0A1C3VE32"/>
<gene>
    <name evidence="6" type="ORF">GA0061099_1003669</name>
</gene>
<dbReference type="InterPro" id="IPR027417">
    <property type="entry name" value="P-loop_NTPase"/>
</dbReference>
<dbReference type="Proteomes" id="UP000183174">
    <property type="component" value="Unassembled WGS sequence"/>
</dbReference>
<keyword evidence="1" id="KW-0547">Nucleotide-binding</keyword>
<dbReference type="SUPFAM" id="SSF52540">
    <property type="entry name" value="P-loop containing nucleoside triphosphate hydrolases"/>
    <property type="match status" value="1"/>
</dbReference>
<reference evidence="6 7" key="1">
    <citation type="submission" date="2016-08" db="EMBL/GenBank/DDBJ databases">
        <authorList>
            <person name="Seilhamer J.J."/>
        </authorList>
    </citation>
    <scope>NUCLEOTIDE SEQUENCE [LARGE SCALE GENOMIC DNA]</scope>
    <source>
        <strain evidence="6 7">CCBAU 10071</strain>
    </source>
</reference>
<dbReference type="EMBL" id="FMAE01000003">
    <property type="protein sequence ID" value="SCB25939.1"/>
    <property type="molecule type" value="Genomic_DNA"/>
</dbReference>
<dbReference type="GO" id="GO:0005524">
    <property type="term" value="F:ATP binding"/>
    <property type="evidence" value="ECO:0007669"/>
    <property type="project" value="UniProtKB-KW"/>
</dbReference>
<proteinExistence type="predicted"/>
<evidence type="ECO:0000256" key="2">
    <source>
        <dbReference type="ARBA" id="ARBA00022801"/>
    </source>
</evidence>
<evidence type="ECO:0000256" key="3">
    <source>
        <dbReference type="ARBA" id="ARBA00022806"/>
    </source>
</evidence>
<keyword evidence="4" id="KW-0067">ATP-binding</keyword>
<dbReference type="GO" id="GO:0016787">
    <property type="term" value="F:hydrolase activity"/>
    <property type="evidence" value="ECO:0007669"/>
    <property type="project" value="UniProtKB-KW"/>
</dbReference>
<feature type="domain" description="UvrD-like helicase C-terminal" evidence="5">
    <location>
        <begin position="251"/>
        <end position="320"/>
    </location>
</feature>
<keyword evidence="2" id="KW-0378">Hydrolase</keyword>
<evidence type="ECO:0000259" key="5">
    <source>
        <dbReference type="Pfam" id="PF13361"/>
    </source>
</evidence>
<sequence length="330" mass="36697">MLILCYANGIAGRLEDAMQSRGVEDRVQVLTFHSWCFRMLRTYGITAPSERDYPDYAERLAASVSEVVKAVDHGHIPAEQYDAVLIDEAHDFEPQWLALAAKMVNPRTKALMVVYDDIQAIYKGRERPVWSQLGIEAKGRTTVLKVNYRNTAQIVAFARRFAADVIGAPGITADDEHAILLPEDAGRQGLEPDVRRCVSIEAEAHCVAEWFLDRKKAGYEWSQMACLYPEHWIGGRVAQILAGHGAPIDIAKDNRNRVSVKRVAVRFLSMHSAKGLEFPCVAIAGLGLLGRYGETVEECVRLTYVGVTRATHEALLTYSSESALVQRLIA</sequence>
<dbReference type="GO" id="GO:0043138">
    <property type="term" value="F:3'-5' DNA helicase activity"/>
    <property type="evidence" value="ECO:0007669"/>
    <property type="project" value="TreeGrafter"/>
</dbReference>
<dbReference type="GO" id="GO:0005829">
    <property type="term" value="C:cytosol"/>
    <property type="evidence" value="ECO:0007669"/>
    <property type="project" value="TreeGrafter"/>
</dbReference>
<dbReference type="Pfam" id="PF13361">
    <property type="entry name" value="UvrD_C"/>
    <property type="match status" value="1"/>
</dbReference>
<dbReference type="InterPro" id="IPR014017">
    <property type="entry name" value="DNA_helicase_UvrD-like_C"/>
</dbReference>
<protein>
    <submittedName>
        <fullName evidence="6">UvrD-like helicase C-terminal domain-containing protein</fullName>
    </submittedName>
</protein>
<dbReference type="InterPro" id="IPR000212">
    <property type="entry name" value="DNA_helicase_UvrD/REP"/>
</dbReference>
<evidence type="ECO:0000313" key="6">
    <source>
        <dbReference type="EMBL" id="SCB25939.1"/>
    </source>
</evidence>
<name>A0A1C3VE32_9BRAD</name>
<dbReference type="GO" id="GO:0003677">
    <property type="term" value="F:DNA binding"/>
    <property type="evidence" value="ECO:0007669"/>
    <property type="project" value="InterPro"/>
</dbReference>
<dbReference type="PANTHER" id="PTHR11070:SF45">
    <property type="entry name" value="DNA 3'-5' HELICASE"/>
    <property type="match status" value="1"/>
</dbReference>
<evidence type="ECO:0000256" key="4">
    <source>
        <dbReference type="ARBA" id="ARBA00022840"/>
    </source>
</evidence>
<keyword evidence="3 6" id="KW-0347">Helicase</keyword>
<dbReference type="GO" id="GO:0000725">
    <property type="term" value="P:recombinational repair"/>
    <property type="evidence" value="ECO:0007669"/>
    <property type="project" value="TreeGrafter"/>
</dbReference>
<accession>A0A1C3VE32</accession>
<organism evidence="6 7">
    <name type="scientific">Bradyrhizobium yuanmingense</name>
    <dbReference type="NCBI Taxonomy" id="108015"/>
    <lineage>
        <taxon>Bacteria</taxon>
        <taxon>Pseudomonadati</taxon>
        <taxon>Pseudomonadota</taxon>
        <taxon>Alphaproteobacteria</taxon>
        <taxon>Hyphomicrobiales</taxon>
        <taxon>Nitrobacteraceae</taxon>
        <taxon>Bradyrhizobium</taxon>
    </lineage>
</organism>
<dbReference type="Gene3D" id="3.40.50.300">
    <property type="entry name" value="P-loop containing nucleotide triphosphate hydrolases"/>
    <property type="match status" value="2"/>
</dbReference>
<evidence type="ECO:0000313" key="7">
    <source>
        <dbReference type="Proteomes" id="UP000183174"/>
    </source>
</evidence>